<sequence>MSLEYPNEGCGDNGDNGGTLNIPMVSPSQNPFQLDGVNGSEATALTSLSGEEISLFTTLLVIELWSSLVLVVEVLQRSSRLEMKLSMEAKSVKRCCLMSSNVEASSKDAITIERRVASPLFFSKRLLLKGEIKDESEVVKPRLEFKEEERREESRAFQQFLRCLFHQRQANELALDEAAIIHLPVPTLPTCRQAGLELWPWRGPS</sequence>
<evidence type="ECO:0000313" key="1">
    <source>
        <dbReference type="EMBL" id="KAJ7010333.1"/>
    </source>
</evidence>
<evidence type="ECO:0000313" key="2">
    <source>
        <dbReference type="Proteomes" id="UP001164929"/>
    </source>
</evidence>
<name>A0AAD6RJS4_9ROSI</name>
<dbReference type="Proteomes" id="UP001164929">
    <property type="component" value="Chromosome 1"/>
</dbReference>
<dbReference type="EMBL" id="JAQIZT010000001">
    <property type="protein sequence ID" value="KAJ7010333.1"/>
    <property type="molecule type" value="Genomic_DNA"/>
</dbReference>
<proteinExistence type="predicted"/>
<gene>
    <name evidence="1" type="ORF">NC653_000925</name>
</gene>
<organism evidence="1 2">
    <name type="scientific">Populus alba x Populus x berolinensis</name>
    <dbReference type="NCBI Taxonomy" id="444605"/>
    <lineage>
        <taxon>Eukaryota</taxon>
        <taxon>Viridiplantae</taxon>
        <taxon>Streptophyta</taxon>
        <taxon>Embryophyta</taxon>
        <taxon>Tracheophyta</taxon>
        <taxon>Spermatophyta</taxon>
        <taxon>Magnoliopsida</taxon>
        <taxon>eudicotyledons</taxon>
        <taxon>Gunneridae</taxon>
        <taxon>Pentapetalae</taxon>
        <taxon>rosids</taxon>
        <taxon>fabids</taxon>
        <taxon>Malpighiales</taxon>
        <taxon>Salicaceae</taxon>
        <taxon>Saliceae</taxon>
        <taxon>Populus</taxon>
    </lineage>
</organism>
<protein>
    <submittedName>
        <fullName evidence="1">Uncharacterized protein</fullName>
    </submittedName>
</protein>
<keyword evidence="2" id="KW-1185">Reference proteome</keyword>
<dbReference type="AlphaFoldDB" id="A0AAD6RJS4"/>
<reference evidence="1 2" key="1">
    <citation type="journal article" date="2023" name="Mol. Ecol. Resour.">
        <title>Chromosome-level genome assembly of a triploid poplar Populus alba 'Berolinensis'.</title>
        <authorList>
            <person name="Chen S."/>
            <person name="Yu Y."/>
            <person name="Wang X."/>
            <person name="Wang S."/>
            <person name="Zhang T."/>
            <person name="Zhou Y."/>
            <person name="He R."/>
            <person name="Meng N."/>
            <person name="Wang Y."/>
            <person name="Liu W."/>
            <person name="Liu Z."/>
            <person name="Liu J."/>
            <person name="Guo Q."/>
            <person name="Huang H."/>
            <person name="Sederoff R.R."/>
            <person name="Wang G."/>
            <person name="Qu G."/>
            <person name="Chen S."/>
        </authorList>
    </citation>
    <scope>NUCLEOTIDE SEQUENCE [LARGE SCALE GENOMIC DNA]</scope>
    <source>
        <strain evidence="1">SC-2020</strain>
    </source>
</reference>
<accession>A0AAD6RJS4</accession>
<comment type="caution">
    <text evidence="1">The sequence shown here is derived from an EMBL/GenBank/DDBJ whole genome shotgun (WGS) entry which is preliminary data.</text>
</comment>